<dbReference type="SUPFAM" id="SSF53448">
    <property type="entry name" value="Nucleotide-diphospho-sugar transferases"/>
    <property type="match status" value="1"/>
</dbReference>
<dbReference type="Proteomes" id="UP000621390">
    <property type="component" value="Unassembled WGS sequence"/>
</dbReference>
<dbReference type="GO" id="GO:0016758">
    <property type="term" value="F:hexosyltransferase activity"/>
    <property type="evidence" value="ECO:0007669"/>
    <property type="project" value="UniProtKB-ARBA"/>
</dbReference>
<evidence type="ECO:0000313" key="5">
    <source>
        <dbReference type="Proteomes" id="UP000655994"/>
    </source>
</evidence>
<keyword evidence="5" id="KW-1185">Reference proteome</keyword>
<dbReference type="InterPro" id="IPR029044">
    <property type="entry name" value="Nucleotide-diphossugar_trans"/>
</dbReference>
<dbReference type="Proteomes" id="UP000655994">
    <property type="component" value="Unassembled WGS sequence"/>
</dbReference>
<dbReference type="EMBL" id="JAEMOS010000005">
    <property type="protein sequence ID" value="MBJ7265758.1"/>
    <property type="molecule type" value="Genomic_DNA"/>
</dbReference>
<evidence type="ECO:0000313" key="2">
    <source>
        <dbReference type="EMBL" id="MBJ7265758.1"/>
    </source>
</evidence>
<dbReference type="InterPro" id="IPR001173">
    <property type="entry name" value="Glyco_trans_2-like"/>
</dbReference>
<feature type="domain" description="Glycosyltransferase 2-like" evidence="1">
    <location>
        <begin position="37"/>
        <end position="167"/>
    </location>
</feature>
<evidence type="ECO:0000313" key="4">
    <source>
        <dbReference type="Proteomes" id="UP000621390"/>
    </source>
</evidence>
<dbReference type="PANTHER" id="PTHR22916">
    <property type="entry name" value="GLYCOSYLTRANSFERASE"/>
    <property type="match status" value="1"/>
</dbReference>
<organism evidence="3 4">
    <name type="scientific">Idiomarina abyssalis</name>
    <dbReference type="NCBI Taxonomy" id="86102"/>
    <lineage>
        <taxon>Bacteria</taxon>
        <taxon>Pseudomonadati</taxon>
        <taxon>Pseudomonadota</taxon>
        <taxon>Gammaproteobacteria</taxon>
        <taxon>Alteromonadales</taxon>
        <taxon>Idiomarinaceae</taxon>
        <taxon>Idiomarina</taxon>
    </lineage>
</organism>
<gene>
    <name evidence="2" type="ORF">JHC10_02245</name>
    <name evidence="3" type="ORF">JHC11_02535</name>
</gene>
<protein>
    <submittedName>
        <fullName evidence="3">Glycosyltransferase</fullName>
    </submittedName>
</protein>
<dbReference type="AlphaFoldDB" id="A0A8I1KFQ2"/>
<sequence length="337" mass="38937">MDENLKLGDGIPKPPTPSSEEDIISAWKGDCDVPLVSVVCITFNQEKYIKDGLDSFLSQKTDFPFEVIVHDDCSTDRTRNIIEDYAKRYPKIIKPVLQTENQFSQGKRPTFLASKYTQGRYIALCEGDDYWIDDAKLAKQLEFLDKHSEYSATTHQTIKFFEDNRSRPEFFTEVEKEHWEIDDLMFGRKYHTASLMVRGDIFRENQIPEDIVSGDKAISFLLLSYGKIKYSSEPMAVYRKNPGGISSWVTAEAMAGDLNLIPWLRNINPNFPITKYRAIIHSTICSYPPKIRFSVALKNYLLFCLYSFSYFPRNLKQILGLARNMIFRIFRGGFKGI</sequence>
<dbReference type="RefSeq" id="WP_199493670.1">
    <property type="nucleotide sequence ID" value="NZ_JAEMOO010000017.1"/>
</dbReference>
<evidence type="ECO:0000313" key="3">
    <source>
        <dbReference type="EMBL" id="MBJ7314883.1"/>
    </source>
</evidence>
<dbReference type="PANTHER" id="PTHR22916:SF3">
    <property type="entry name" value="UDP-GLCNAC:BETAGAL BETA-1,3-N-ACETYLGLUCOSAMINYLTRANSFERASE-LIKE PROTEIN 1"/>
    <property type="match status" value="1"/>
</dbReference>
<evidence type="ECO:0000259" key="1">
    <source>
        <dbReference type="Pfam" id="PF00535"/>
    </source>
</evidence>
<dbReference type="Gene3D" id="3.90.550.10">
    <property type="entry name" value="Spore Coat Polysaccharide Biosynthesis Protein SpsA, Chain A"/>
    <property type="match status" value="1"/>
</dbReference>
<dbReference type="EMBL" id="JAEMOP010000002">
    <property type="protein sequence ID" value="MBJ7314883.1"/>
    <property type="molecule type" value="Genomic_DNA"/>
</dbReference>
<keyword evidence="3" id="KW-0808">Transferase</keyword>
<proteinExistence type="predicted"/>
<comment type="caution">
    <text evidence="3">The sequence shown here is derived from an EMBL/GenBank/DDBJ whole genome shotgun (WGS) entry which is preliminary data.</text>
</comment>
<dbReference type="Pfam" id="PF00535">
    <property type="entry name" value="Glycos_transf_2"/>
    <property type="match status" value="1"/>
</dbReference>
<reference evidence="3 5" key="1">
    <citation type="submission" date="2020-09" db="EMBL/GenBank/DDBJ databases">
        <title>Draft Genomes of Bacterial Isolates from North Pond Shallow Sediments.</title>
        <authorList>
            <person name="Kiel Reese B."/>
            <person name="Mullis M."/>
            <person name="Weisend R.E."/>
        </authorList>
    </citation>
    <scope>NUCLEOTIDE SEQUENCE</scope>
    <source>
        <strain evidence="3">KJE-2</strain>
        <strain evidence="2 5">KJE-3</strain>
    </source>
</reference>
<accession>A0A8I1KFQ2</accession>
<name>A0A8I1KFQ2_9GAMM</name>